<accession>A0A2I4GM45</accession>
<dbReference type="RefSeq" id="XP_018844967.1">
    <property type="nucleotide sequence ID" value="XM_018989422.2"/>
</dbReference>
<dbReference type="InParanoid" id="A0A2I4GM45"/>
<dbReference type="KEGG" id="jre:109009078"/>
<dbReference type="GeneID" id="109009078"/>
<sequence>MNNQAIKEKEESKNSLNAMETRVDTVDYRSSIGQGLEQRNVQVIHQPHSSGNSTTGGGVLASAAATVASTLQSAKDIYSGK</sequence>
<dbReference type="Proteomes" id="UP000235220">
    <property type="component" value="Chromosome 7"/>
</dbReference>
<dbReference type="AlphaFoldDB" id="A0A2I4GM45"/>
<name>A0A2I4GM45_JUGRE</name>
<gene>
    <name evidence="2" type="primary">LOC109009078</name>
</gene>
<evidence type="ECO:0000313" key="2">
    <source>
        <dbReference type="RefSeq" id="XP_018844967.1"/>
    </source>
</evidence>
<organism evidence="1 2">
    <name type="scientific">Juglans regia</name>
    <name type="common">English walnut</name>
    <dbReference type="NCBI Taxonomy" id="51240"/>
    <lineage>
        <taxon>Eukaryota</taxon>
        <taxon>Viridiplantae</taxon>
        <taxon>Streptophyta</taxon>
        <taxon>Embryophyta</taxon>
        <taxon>Tracheophyta</taxon>
        <taxon>Spermatophyta</taxon>
        <taxon>Magnoliopsida</taxon>
        <taxon>eudicotyledons</taxon>
        <taxon>Gunneridae</taxon>
        <taxon>Pentapetalae</taxon>
        <taxon>rosids</taxon>
        <taxon>fabids</taxon>
        <taxon>Fagales</taxon>
        <taxon>Juglandaceae</taxon>
        <taxon>Juglans</taxon>
    </lineage>
</organism>
<dbReference type="OrthoDB" id="1728115at2759"/>
<keyword evidence="1" id="KW-1185">Reference proteome</keyword>
<proteinExistence type="predicted"/>
<protein>
    <submittedName>
        <fullName evidence="2">Uncharacterized protein LOC109009078</fullName>
    </submittedName>
</protein>
<evidence type="ECO:0000313" key="1">
    <source>
        <dbReference type="Proteomes" id="UP000235220"/>
    </source>
</evidence>
<reference evidence="2" key="1">
    <citation type="submission" date="2025-08" db="UniProtKB">
        <authorList>
            <consortium name="RefSeq"/>
        </authorList>
    </citation>
    <scope>IDENTIFICATION</scope>
    <source>
        <tissue evidence="2">Leaves</tissue>
    </source>
</reference>